<feature type="domain" description="NAB" evidence="4">
    <location>
        <begin position="10"/>
        <end position="91"/>
    </location>
</feature>
<dbReference type="PROSITE" id="PS51774">
    <property type="entry name" value="NAB"/>
    <property type="match status" value="1"/>
</dbReference>
<dbReference type="PANTHER" id="PTHR32258">
    <property type="entry name" value="PROTEIN NETWORKED 4A"/>
    <property type="match status" value="1"/>
</dbReference>
<dbReference type="PANTHER" id="PTHR32258:SF28">
    <property type="entry name" value="PROTEIN NETWORKED 3A-RELATED"/>
    <property type="match status" value="1"/>
</dbReference>
<dbReference type="OMA" id="AHCKATT"/>
<evidence type="ECO:0000313" key="6">
    <source>
        <dbReference type="Proteomes" id="UP000594263"/>
    </source>
</evidence>
<organism evidence="5 6">
    <name type="scientific">Kalanchoe fedtschenkoi</name>
    <name type="common">Lavender scallops</name>
    <name type="synonym">South American air plant</name>
    <dbReference type="NCBI Taxonomy" id="63787"/>
    <lineage>
        <taxon>Eukaryota</taxon>
        <taxon>Viridiplantae</taxon>
        <taxon>Streptophyta</taxon>
        <taxon>Embryophyta</taxon>
        <taxon>Tracheophyta</taxon>
        <taxon>Spermatophyta</taxon>
        <taxon>Magnoliopsida</taxon>
        <taxon>eudicotyledons</taxon>
        <taxon>Gunneridae</taxon>
        <taxon>Pentapetalae</taxon>
        <taxon>Saxifragales</taxon>
        <taxon>Crassulaceae</taxon>
        <taxon>Kalanchoe</taxon>
    </lineage>
</organism>
<dbReference type="AlphaFoldDB" id="A0A7N0TAM4"/>
<evidence type="ECO:0000259" key="4">
    <source>
        <dbReference type="PROSITE" id="PS51774"/>
    </source>
</evidence>
<comment type="similarity">
    <text evidence="2">Belongs to the NET family.</text>
</comment>
<keyword evidence="6" id="KW-1185">Reference proteome</keyword>
<evidence type="ECO:0000256" key="3">
    <source>
        <dbReference type="SAM" id="Coils"/>
    </source>
</evidence>
<protein>
    <recommendedName>
        <fullName evidence="4">NAB domain-containing protein</fullName>
    </recommendedName>
</protein>
<reference evidence="5" key="1">
    <citation type="submission" date="2021-01" db="UniProtKB">
        <authorList>
            <consortium name="EnsemblPlants"/>
        </authorList>
    </citation>
    <scope>IDENTIFICATION</scope>
</reference>
<name>A0A7N0TAM4_KALFE</name>
<keyword evidence="1 3" id="KW-0175">Coiled coil</keyword>
<dbReference type="InterPro" id="IPR011684">
    <property type="entry name" value="NAB"/>
</dbReference>
<evidence type="ECO:0000256" key="2">
    <source>
        <dbReference type="ARBA" id="ARBA00038006"/>
    </source>
</evidence>
<dbReference type="Pfam" id="PF07765">
    <property type="entry name" value="KIP1"/>
    <property type="match status" value="1"/>
</dbReference>
<dbReference type="EnsemblPlants" id="Kaladp0030s0094.1.v1.1">
    <property type="protein sequence ID" value="Kaladp0030s0094.1.v1.1"/>
    <property type="gene ID" value="Kaladp0030s0094.v1.1"/>
</dbReference>
<feature type="coiled-coil region" evidence="3">
    <location>
        <begin position="155"/>
        <end position="221"/>
    </location>
</feature>
<dbReference type="GO" id="GO:0003779">
    <property type="term" value="F:actin binding"/>
    <property type="evidence" value="ECO:0007669"/>
    <property type="project" value="InterPro"/>
</dbReference>
<proteinExistence type="inferred from homology"/>
<dbReference type="Gramene" id="Kaladp0030s0094.1.v1.1">
    <property type="protein sequence ID" value="Kaladp0030s0094.1.v1.1"/>
    <property type="gene ID" value="Kaladp0030s0094.v1.1"/>
</dbReference>
<evidence type="ECO:0000256" key="1">
    <source>
        <dbReference type="ARBA" id="ARBA00023054"/>
    </source>
</evidence>
<accession>A0A7N0TAM4</accession>
<dbReference type="InterPro" id="IPR051861">
    <property type="entry name" value="NET_actin-binding_domain"/>
</dbReference>
<evidence type="ECO:0000313" key="5">
    <source>
        <dbReference type="EnsemblPlants" id="Kaladp0030s0094.1.v1.1"/>
    </source>
</evidence>
<sequence>MVEKTRSKESHWWWFEGHKSTKQSPWLQSTIEELDEKTKAMLRLIEEDADSFAQRAEMLYKKKPELIGMVEDFYRAHRSLAERYDLVKAEPVTRLSTPMASPLASSKSKSEKVTSIADQLYDIYSISSISEDYNDSEIDDSDQAEKEPEQAMVSNVMENEELEKLKDEIGKLKEESRLHKAELLKKDEEKREVIRHLCIAIEMLKEENANLRRTVASATKGPRINRSRSPALNKFNEFFSGKWFNFPKPKSSLT</sequence>
<dbReference type="Proteomes" id="UP000594263">
    <property type="component" value="Unplaced"/>
</dbReference>